<dbReference type="SUPFAM" id="SSF51658">
    <property type="entry name" value="Xylose isomerase-like"/>
    <property type="match status" value="1"/>
</dbReference>
<dbReference type="GO" id="GO:0006284">
    <property type="term" value="P:base-excision repair"/>
    <property type="evidence" value="ECO:0007669"/>
    <property type="project" value="EnsemblFungi"/>
</dbReference>
<evidence type="ECO:0000256" key="1">
    <source>
        <dbReference type="ARBA" id="ARBA00001947"/>
    </source>
</evidence>
<dbReference type="FunFam" id="3.20.20.150:FF:000001">
    <property type="entry name" value="Probable endonuclease 4"/>
    <property type="match status" value="1"/>
</dbReference>
<dbReference type="GO" id="GO:0017005">
    <property type="term" value="F:3'-tyrosyl-DNA phosphodiesterase activity"/>
    <property type="evidence" value="ECO:0007669"/>
    <property type="project" value="EnsemblFungi"/>
</dbReference>
<dbReference type="NCBIfam" id="NF002199">
    <property type="entry name" value="PRK01060.1-4"/>
    <property type="match status" value="1"/>
</dbReference>
<feature type="domain" description="Xylose isomerase-like TIM barrel" evidence="10">
    <location>
        <begin position="70"/>
        <end position="320"/>
    </location>
</feature>
<dbReference type="PROSITE" id="PS00731">
    <property type="entry name" value="AP_NUCLEASE_F2_3"/>
    <property type="match status" value="1"/>
</dbReference>
<dbReference type="EMBL" id="JH993859">
    <property type="protein sequence ID" value="ELQ76223.1"/>
    <property type="molecule type" value="Genomic_DNA"/>
</dbReference>
<feature type="signal peptide" evidence="9">
    <location>
        <begin position="1"/>
        <end position="17"/>
    </location>
</feature>
<dbReference type="PANTHER" id="PTHR21445:SF0">
    <property type="entry name" value="APURINIC-APYRIMIDINIC ENDONUCLEASE"/>
    <property type="match status" value="1"/>
</dbReference>
<dbReference type="GO" id="GO:0008311">
    <property type="term" value="F:double-stranded DNA 3'-5' DNA exonuclease activity"/>
    <property type="evidence" value="ECO:0007669"/>
    <property type="project" value="EnsemblFungi"/>
</dbReference>
<dbReference type="PROSITE" id="PS51432">
    <property type="entry name" value="AP_NUCLEASE_F2_4"/>
    <property type="match status" value="1"/>
</dbReference>
<keyword evidence="12" id="KW-1185">Reference proteome</keyword>
<dbReference type="SMART" id="SM00518">
    <property type="entry name" value="AP2Ec"/>
    <property type="match status" value="1"/>
</dbReference>
<evidence type="ECO:0000256" key="8">
    <source>
        <dbReference type="ARBA" id="ARBA00023204"/>
    </source>
</evidence>
<dbReference type="CDD" id="cd00019">
    <property type="entry name" value="AP2Ec"/>
    <property type="match status" value="1"/>
</dbReference>
<evidence type="ECO:0000256" key="9">
    <source>
        <dbReference type="SAM" id="SignalP"/>
    </source>
</evidence>
<dbReference type="PROSITE" id="PS00729">
    <property type="entry name" value="AP_NUCLEASE_F2_1"/>
    <property type="match status" value="1"/>
</dbReference>
<evidence type="ECO:0000256" key="7">
    <source>
        <dbReference type="ARBA" id="ARBA00022833"/>
    </source>
</evidence>
<dbReference type="PANTHER" id="PTHR21445">
    <property type="entry name" value="ENDONUCLEASE IV ENDODEOXYRIBONUCLEASE IV"/>
    <property type="match status" value="1"/>
</dbReference>
<dbReference type="HAMAP" id="MF_00152">
    <property type="entry name" value="Nfo"/>
    <property type="match status" value="1"/>
</dbReference>
<dbReference type="GO" id="GO:0003906">
    <property type="term" value="F:DNA-(apurinic or apyrimidinic site) endonuclease activity"/>
    <property type="evidence" value="ECO:0007669"/>
    <property type="project" value="EnsemblFungi"/>
</dbReference>
<dbReference type="GO" id="GO:0003677">
    <property type="term" value="F:DNA binding"/>
    <property type="evidence" value="ECO:0007669"/>
    <property type="project" value="InterPro"/>
</dbReference>
<dbReference type="STRING" id="72359.L7JXP3"/>
<reference evidence="11 12" key="1">
    <citation type="journal article" date="2012" name="PLoS Pathog.">
        <title>The genome of the obligate intracellular parasite Trachipleistophora hominis: new insights into microsporidian genome dynamics and reductive evolution.</title>
        <authorList>
            <person name="Heinz E."/>
            <person name="Williams T.A."/>
            <person name="Nakjang S."/>
            <person name="Noel C.J."/>
            <person name="Swan D.C."/>
            <person name="Goldberg A.V."/>
            <person name="Harris S.R."/>
            <person name="Weinmaier T."/>
            <person name="Markert S."/>
            <person name="Becher D."/>
            <person name="Bernhardt J."/>
            <person name="Dagan T."/>
            <person name="Hacker C."/>
            <person name="Lucocq J.M."/>
            <person name="Schweder T."/>
            <person name="Rattei T."/>
            <person name="Hall N."/>
            <person name="Hirt R.P."/>
            <person name="Embley T.M."/>
        </authorList>
    </citation>
    <scope>NUCLEOTIDE SEQUENCE [LARGE SCALE GENOMIC DNA]</scope>
</reference>
<protein>
    <recommendedName>
        <fullName evidence="3">Apurinic-apyrimidinic endonuclease 1</fullName>
    </recommendedName>
</protein>
<dbReference type="HOGENOM" id="CLU_025885_0_1_1"/>
<dbReference type="GO" id="GO:0005739">
    <property type="term" value="C:mitochondrion"/>
    <property type="evidence" value="ECO:0007669"/>
    <property type="project" value="EnsemblFungi"/>
</dbReference>
<comment type="cofactor">
    <cofactor evidence="1">
        <name>Zn(2+)</name>
        <dbReference type="ChEBI" id="CHEBI:29105"/>
    </cofactor>
</comment>
<evidence type="ECO:0000256" key="3">
    <source>
        <dbReference type="ARBA" id="ARBA00021759"/>
    </source>
</evidence>
<dbReference type="GO" id="GO:0016829">
    <property type="term" value="F:lyase activity"/>
    <property type="evidence" value="ECO:0007669"/>
    <property type="project" value="UniProtKB-KW"/>
</dbReference>
<dbReference type="InterPro" id="IPR013022">
    <property type="entry name" value="Xyl_isomerase-like_TIM-brl"/>
</dbReference>
<dbReference type="GO" id="GO:0005634">
    <property type="term" value="C:nucleus"/>
    <property type="evidence" value="ECO:0007669"/>
    <property type="project" value="EnsemblFungi"/>
</dbReference>
<keyword evidence="7" id="KW-0862">Zinc</keyword>
<evidence type="ECO:0000256" key="4">
    <source>
        <dbReference type="ARBA" id="ARBA00022723"/>
    </source>
</evidence>
<accession>L7JXP3</accession>
<evidence type="ECO:0000313" key="12">
    <source>
        <dbReference type="Proteomes" id="UP000011185"/>
    </source>
</evidence>
<dbReference type="Gene3D" id="3.20.20.150">
    <property type="entry name" value="Divalent-metal-dependent TIM barrel enzymes"/>
    <property type="match status" value="1"/>
</dbReference>
<dbReference type="OMA" id="HPGSHLR"/>
<dbReference type="InterPro" id="IPR018246">
    <property type="entry name" value="AP_endonuc_F2_Zn_BS"/>
</dbReference>
<name>L7JXP3_TRAHO</name>
<dbReference type="InterPro" id="IPR036237">
    <property type="entry name" value="Xyl_isomerase-like_sf"/>
</dbReference>
<feature type="chain" id="PRO_5003978956" description="Apurinic-apyrimidinic endonuclease 1" evidence="9">
    <location>
        <begin position="18"/>
        <end position="326"/>
    </location>
</feature>
<dbReference type="InParanoid" id="L7JXP3"/>
<dbReference type="OrthoDB" id="7663182at2759"/>
<dbReference type="VEuPathDB" id="MicrosporidiaDB:THOM_0784"/>
<keyword evidence="8" id="KW-0234">DNA repair</keyword>
<evidence type="ECO:0000313" key="11">
    <source>
        <dbReference type="EMBL" id="ELQ76223.1"/>
    </source>
</evidence>
<evidence type="ECO:0000256" key="5">
    <source>
        <dbReference type="ARBA" id="ARBA00022763"/>
    </source>
</evidence>
<keyword evidence="9" id="KW-0732">Signal</keyword>
<keyword evidence="11" id="KW-0540">Nuclease</keyword>
<dbReference type="Pfam" id="PF01261">
    <property type="entry name" value="AP_endonuc_2"/>
    <property type="match status" value="1"/>
</dbReference>
<keyword evidence="6 11" id="KW-0378">Hydrolase</keyword>
<dbReference type="GO" id="GO:0008270">
    <property type="term" value="F:zinc ion binding"/>
    <property type="evidence" value="ECO:0007669"/>
    <property type="project" value="InterPro"/>
</dbReference>
<evidence type="ECO:0000256" key="6">
    <source>
        <dbReference type="ARBA" id="ARBA00022801"/>
    </source>
</evidence>
<organism evidence="11 12">
    <name type="scientific">Trachipleistophora hominis</name>
    <name type="common">Microsporidian parasite</name>
    <dbReference type="NCBI Taxonomy" id="72359"/>
    <lineage>
        <taxon>Eukaryota</taxon>
        <taxon>Fungi</taxon>
        <taxon>Fungi incertae sedis</taxon>
        <taxon>Microsporidia</taxon>
        <taxon>Pleistophoridae</taxon>
        <taxon>Trachipleistophora</taxon>
    </lineage>
</organism>
<dbReference type="FunCoup" id="L7JXP3">
    <property type="interactions" value="62"/>
</dbReference>
<evidence type="ECO:0000259" key="10">
    <source>
        <dbReference type="Pfam" id="PF01261"/>
    </source>
</evidence>
<keyword evidence="5" id="KW-0227">DNA damage</keyword>
<keyword evidence="11" id="KW-0255">Endonuclease</keyword>
<evidence type="ECO:0000256" key="2">
    <source>
        <dbReference type="ARBA" id="ARBA00005340"/>
    </source>
</evidence>
<proteinExistence type="inferred from homology"/>
<comment type="similarity">
    <text evidence="2">Belongs to the AP endonuclease 2 family.</text>
</comment>
<dbReference type="InterPro" id="IPR001719">
    <property type="entry name" value="AP_endonuc_2"/>
</dbReference>
<dbReference type="NCBIfam" id="TIGR00587">
    <property type="entry name" value="nfo"/>
    <property type="match status" value="1"/>
</dbReference>
<feature type="non-terminal residue" evidence="11">
    <location>
        <position position="1"/>
    </location>
</feature>
<keyword evidence="4" id="KW-0479">Metal-binding</keyword>
<keyword evidence="11" id="KW-0456">Lyase</keyword>
<sequence>VVWCAFFILFSFPFSHFSCLLSRKFLTSRPNILNFHHRPKHHRMTNRKKILIGAHLSIAGGIWKVQERMESLNATTCALFLKNQRRFAFTPLEPKSIQKFKKLVKNADVLVPHGSYLINMARNDKAERKKHFECFHDDVARCSSLGIKLYNVHPGSDVDNLGKKALENVADAINEVNRMEPNVTIVIENMAGQGRVLCSKFEGIRDLIELVHDKNKIGVCLDTAHLFGSGYDLRTKEKCERTFGEFDRIVGMKYLKAMHLNDSKEDLGSKKDRHESIGKGKIGLEAFKFIMKDERFENVPKVLETPDISCYKEEIAMLRSFAEDDK</sequence>
<gene>
    <name evidence="11" type="ORF">THOM_0784</name>
</gene>
<dbReference type="Proteomes" id="UP000011185">
    <property type="component" value="Unassembled WGS sequence"/>
</dbReference>
<dbReference type="AlphaFoldDB" id="L7JXP3"/>